<keyword evidence="2" id="KW-1185">Reference proteome</keyword>
<organism evidence="1 2">
    <name type="scientific">Photorhabdus aegyptia</name>
    <dbReference type="NCBI Taxonomy" id="2805098"/>
    <lineage>
        <taxon>Bacteria</taxon>
        <taxon>Pseudomonadati</taxon>
        <taxon>Pseudomonadota</taxon>
        <taxon>Gammaproteobacteria</taxon>
        <taxon>Enterobacterales</taxon>
        <taxon>Morganellaceae</taxon>
        <taxon>Photorhabdus</taxon>
    </lineage>
</organism>
<gene>
    <name evidence="1" type="ORF">BA1DRAFT_00895</name>
</gene>
<reference evidence="1 2" key="1">
    <citation type="submission" date="2014-03" db="EMBL/GenBank/DDBJ databases">
        <title>Draft Genome of Photorhabdus luminescens BA1, an Egyptian Isolate.</title>
        <authorList>
            <person name="Ghazal S."/>
            <person name="Hurst S.G.IV."/>
            <person name="Morris K."/>
            <person name="Thomas K."/>
            <person name="Tisa L.S."/>
        </authorList>
    </citation>
    <scope>NUCLEOTIDE SEQUENCE [LARGE SCALE GENOMIC DNA]</scope>
    <source>
        <strain evidence="1 2">BA1</strain>
    </source>
</reference>
<comment type="caution">
    <text evidence="1">The sequence shown here is derived from an EMBL/GenBank/DDBJ whole genome shotgun (WGS) entry which is preliminary data.</text>
</comment>
<proteinExistence type="predicted"/>
<name>A0A022PLV4_9GAMM</name>
<protein>
    <submittedName>
        <fullName evidence="1">Uncharacterized protein</fullName>
    </submittedName>
</protein>
<dbReference type="EMBL" id="JFGV01000009">
    <property type="protein sequence ID" value="EYU16611.1"/>
    <property type="molecule type" value="Genomic_DNA"/>
</dbReference>
<dbReference type="AlphaFoldDB" id="A0A022PLV4"/>
<evidence type="ECO:0000313" key="1">
    <source>
        <dbReference type="EMBL" id="EYU16611.1"/>
    </source>
</evidence>
<dbReference type="Proteomes" id="UP000023464">
    <property type="component" value="Unassembled WGS sequence"/>
</dbReference>
<accession>A0A022PLV4</accession>
<sequence>MHLDVLIERTFRTKQGPESIWNHIANSHIVQVILFIKANLSTGNPSSSP</sequence>
<evidence type="ECO:0000313" key="2">
    <source>
        <dbReference type="Proteomes" id="UP000023464"/>
    </source>
</evidence>